<dbReference type="EMBL" id="QXML01000001">
    <property type="protein sequence ID" value="RIW18235.1"/>
    <property type="molecule type" value="Genomic_DNA"/>
</dbReference>
<name>A0A418PVY3_9BACT</name>
<accession>A0A418PVY3</accession>
<evidence type="ECO:0000313" key="1">
    <source>
        <dbReference type="EMBL" id="RIW18235.1"/>
    </source>
</evidence>
<gene>
    <name evidence="1" type="ORF">D0X99_00610</name>
</gene>
<comment type="caution">
    <text evidence="1">The sequence shown here is derived from an EMBL/GenBank/DDBJ whole genome shotgun (WGS) entry which is preliminary data.</text>
</comment>
<proteinExistence type="predicted"/>
<reference evidence="1 2" key="1">
    <citation type="submission" date="2018-09" db="EMBL/GenBank/DDBJ databases">
        <authorList>
            <person name="Wang X."/>
            <person name="Du Z."/>
        </authorList>
    </citation>
    <scope>NUCLEOTIDE SEQUENCE [LARGE SCALE GENOMIC DNA]</scope>
    <source>
        <strain evidence="1 2">N3</strain>
    </source>
</reference>
<dbReference type="AlphaFoldDB" id="A0A418PVY3"/>
<sequence length="68" mass="7881">MVFFFTPNGSLIPFVIKVFDKLWVGLGLIYDEYQVVVSNFAFCIGKGLRRKGIKKSWDCFSWESKIPN</sequence>
<organism evidence="1 2">
    <name type="scientific">Algoriphagus lacus</name>
    <dbReference type="NCBI Taxonomy" id="2056311"/>
    <lineage>
        <taxon>Bacteria</taxon>
        <taxon>Pseudomonadati</taxon>
        <taxon>Bacteroidota</taxon>
        <taxon>Cytophagia</taxon>
        <taxon>Cytophagales</taxon>
        <taxon>Cyclobacteriaceae</taxon>
        <taxon>Algoriphagus</taxon>
    </lineage>
</organism>
<dbReference type="Proteomes" id="UP000283522">
    <property type="component" value="Unassembled WGS sequence"/>
</dbReference>
<evidence type="ECO:0000313" key="2">
    <source>
        <dbReference type="Proteomes" id="UP000283522"/>
    </source>
</evidence>
<keyword evidence="2" id="KW-1185">Reference proteome</keyword>
<protein>
    <submittedName>
        <fullName evidence="1">Uncharacterized protein</fullName>
    </submittedName>
</protein>